<dbReference type="Proteomes" id="UP001500728">
    <property type="component" value="Unassembled WGS sequence"/>
</dbReference>
<evidence type="ECO:0008006" key="4">
    <source>
        <dbReference type="Google" id="ProtNLM"/>
    </source>
</evidence>
<evidence type="ECO:0000313" key="2">
    <source>
        <dbReference type="EMBL" id="GAA3246192.1"/>
    </source>
</evidence>
<reference evidence="3" key="1">
    <citation type="journal article" date="2019" name="Int. J. Syst. Evol. Microbiol.">
        <title>The Global Catalogue of Microorganisms (GCM) 10K type strain sequencing project: providing services to taxonomists for standard genome sequencing and annotation.</title>
        <authorList>
            <consortium name="The Broad Institute Genomics Platform"/>
            <consortium name="The Broad Institute Genome Sequencing Center for Infectious Disease"/>
            <person name="Wu L."/>
            <person name="Ma J."/>
        </authorList>
    </citation>
    <scope>NUCLEOTIDE SEQUENCE [LARGE SCALE GENOMIC DNA]</scope>
    <source>
        <strain evidence="3">JCM 9381</strain>
    </source>
</reference>
<name>A0ABP6QNK6_9ACTN</name>
<dbReference type="EMBL" id="BAAAUW010000001">
    <property type="protein sequence ID" value="GAA3246192.1"/>
    <property type="molecule type" value="Genomic_DNA"/>
</dbReference>
<proteinExistence type="predicted"/>
<protein>
    <recommendedName>
        <fullName evidence="4">Secreted protein</fullName>
    </recommendedName>
</protein>
<keyword evidence="3" id="KW-1185">Reference proteome</keyword>
<organism evidence="2 3">
    <name type="scientific">Streptomyces labedae</name>
    <dbReference type="NCBI Taxonomy" id="285569"/>
    <lineage>
        <taxon>Bacteria</taxon>
        <taxon>Bacillati</taxon>
        <taxon>Actinomycetota</taxon>
        <taxon>Actinomycetes</taxon>
        <taxon>Kitasatosporales</taxon>
        <taxon>Streptomycetaceae</taxon>
        <taxon>Streptomyces</taxon>
    </lineage>
</organism>
<accession>A0ABP6QNK6</accession>
<sequence length="174" mass="17981">MAGPMRPARRGERRTTVRRAPRRGPLRSGHVLLALLLTVLTAAVVACGSAAAEAGRTSSVMAVHAAMPGEARVTEAPDDDGFGDCRPAVDPVTGDAYGACGPARCTWVADQPNPACCDSPVQDGISGTAPPSALPGAPDQAPWQTPAAYLPRFFRPAESGPGPPDLHLLQVLRT</sequence>
<gene>
    <name evidence="2" type="ORF">GCM10010469_01940</name>
</gene>
<evidence type="ECO:0000313" key="3">
    <source>
        <dbReference type="Proteomes" id="UP001500728"/>
    </source>
</evidence>
<feature type="region of interest" description="Disordered" evidence="1">
    <location>
        <begin position="1"/>
        <end position="23"/>
    </location>
</feature>
<comment type="caution">
    <text evidence="2">The sequence shown here is derived from an EMBL/GenBank/DDBJ whole genome shotgun (WGS) entry which is preliminary data.</text>
</comment>
<evidence type="ECO:0000256" key="1">
    <source>
        <dbReference type="SAM" id="MobiDB-lite"/>
    </source>
</evidence>
<dbReference type="RefSeq" id="WP_346150495.1">
    <property type="nucleotide sequence ID" value="NZ_BAAAUW010000001.1"/>
</dbReference>